<dbReference type="EMBL" id="GBXM01027922">
    <property type="protein sequence ID" value="JAH80655.1"/>
    <property type="molecule type" value="Transcribed_RNA"/>
</dbReference>
<name>A0A0E9VTJ6_ANGAN</name>
<organism evidence="1">
    <name type="scientific">Anguilla anguilla</name>
    <name type="common">European freshwater eel</name>
    <name type="synonym">Muraena anguilla</name>
    <dbReference type="NCBI Taxonomy" id="7936"/>
    <lineage>
        <taxon>Eukaryota</taxon>
        <taxon>Metazoa</taxon>
        <taxon>Chordata</taxon>
        <taxon>Craniata</taxon>
        <taxon>Vertebrata</taxon>
        <taxon>Euteleostomi</taxon>
        <taxon>Actinopterygii</taxon>
        <taxon>Neopterygii</taxon>
        <taxon>Teleostei</taxon>
        <taxon>Anguilliformes</taxon>
        <taxon>Anguillidae</taxon>
        <taxon>Anguilla</taxon>
    </lineage>
</organism>
<evidence type="ECO:0000313" key="1">
    <source>
        <dbReference type="EMBL" id="JAH80655.1"/>
    </source>
</evidence>
<accession>A0A0E9VTJ6</accession>
<sequence>MQIAVYNDSGHCTYLGAAHSQAPIM</sequence>
<reference evidence="1" key="1">
    <citation type="submission" date="2014-11" db="EMBL/GenBank/DDBJ databases">
        <authorList>
            <person name="Amaro Gonzalez C."/>
        </authorList>
    </citation>
    <scope>NUCLEOTIDE SEQUENCE</scope>
</reference>
<protein>
    <submittedName>
        <fullName evidence="1">Uncharacterized protein</fullName>
    </submittedName>
</protein>
<reference evidence="1" key="2">
    <citation type="journal article" date="2015" name="Fish Shellfish Immunol.">
        <title>Early steps in the European eel (Anguilla anguilla)-Vibrio vulnificus interaction in the gills: Role of the RtxA13 toxin.</title>
        <authorList>
            <person name="Callol A."/>
            <person name="Pajuelo D."/>
            <person name="Ebbesson L."/>
            <person name="Teles M."/>
            <person name="MacKenzie S."/>
            <person name="Amaro C."/>
        </authorList>
    </citation>
    <scope>NUCLEOTIDE SEQUENCE</scope>
</reference>
<proteinExistence type="predicted"/>
<dbReference type="AlphaFoldDB" id="A0A0E9VTJ6"/>